<dbReference type="AlphaFoldDB" id="W1NYI4"/>
<dbReference type="InterPro" id="IPR054726">
    <property type="entry name" value="Ubiq_DUF569-assoc"/>
</dbReference>
<organism evidence="4 5">
    <name type="scientific">Amborella trichopoda</name>
    <dbReference type="NCBI Taxonomy" id="13333"/>
    <lineage>
        <taxon>Eukaryota</taxon>
        <taxon>Viridiplantae</taxon>
        <taxon>Streptophyta</taxon>
        <taxon>Embryophyta</taxon>
        <taxon>Tracheophyta</taxon>
        <taxon>Spermatophyta</taxon>
        <taxon>Magnoliopsida</taxon>
        <taxon>Amborellales</taxon>
        <taxon>Amborellaceae</taxon>
        <taxon>Amborella</taxon>
    </lineage>
</organism>
<evidence type="ECO:0000259" key="3">
    <source>
        <dbReference type="Pfam" id="PF22932"/>
    </source>
</evidence>
<dbReference type="PANTHER" id="PTHR31205:SF69">
    <property type="entry name" value="ACTIN CROSS-LINKING PROTEIN (DUF569)"/>
    <property type="match status" value="1"/>
</dbReference>
<dbReference type="Gramene" id="ERN00366">
    <property type="protein sequence ID" value="ERN00366"/>
    <property type="gene ID" value="AMTR_s00104p00103620"/>
</dbReference>
<dbReference type="Pfam" id="PF22932">
    <property type="entry name" value="Ubiq_DUF_assoc"/>
    <property type="match status" value="1"/>
</dbReference>
<dbReference type="Proteomes" id="UP000017836">
    <property type="component" value="Unassembled WGS sequence"/>
</dbReference>
<dbReference type="PANTHER" id="PTHR31205">
    <property type="entry name" value="ACTIN CROSS-LINKING PROTEIN (DUF569)"/>
    <property type="match status" value="1"/>
</dbReference>
<dbReference type="EMBL" id="KI394907">
    <property type="protein sequence ID" value="ERN00366.1"/>
    <property type="molecule type" value="Genomic_DNA"/>
</dbReference>
<feature type="compositionally biased region" description="Low complexity" evidence="1">
    <location>
        <begin position="169"/>
        <end position="190"/>
    </location>
</feature>
<dbReference type="InterPro" id="IPR008999">
    <property type="entry name" value="Actin-crosslinking"/>
</dbReference>
<evidence type="ECO:0000259" key="2">
    <source>
        <dbReference type="Pfam" id="PF04601"/>
    </source>
</evidence>
<gene>
    <name evidence="4" type="ORF">AMTR_s00104p00103620</name>
</gene>
<accession>W1NYI4</accession>
<dbReference type="HOGENOM" id="CLU_057637_0_0_1"/>
<evidence type="ECO:0000313" key="4">
    <source>
        <dbReference type="EMBL" id="ERN00366.1"/>
    </source>
</evidence>
<feature type="region of interest" description="Disordered" evidence="1">
    <location>
        <begin position="169"/>
        <end position="192"/>
    </location>
</feature>
<dbReference type="InterPro" id="IPR007679">
    <property type="entry name" value="DUF569"/>
</dbReference>
<dbReference type="Pfam" id="PF04601">
    <property type="entry name" value="DUF569"/>
    <property type="match status" value="1"/>
</dbReference>
<sequence>MDLFCNTKYVRLRSFHGKYLVADDNGQSVSQSRVKLSKNSEWGVEFVEGTRALRLKSCYSLYLTASDLPFLLKWTGKKVLQSSKVKLASSVEWEPIRDGFHVKLKGLYGNFLRANGGPPPWRNSVTHDIPLRTATQDWVLWEVEILETEIESPLRMPLLTLGSPDVQTATSASSEADSESFASSTSSSSTPKSDGRIIYFAVGDHDGDVEDSSEWFTITFRGSDLYGLKDKLKEETGIDNPILCSKNSFNGELFPLHLPLPPGNASMRIVLIQSSPKCKFSYFAATAAQSCNEGIRL</sequence>
<evidence type="ECO:0000313" key="5">
    <source>
        <dbReference type="Proteomes" id="UP000017836"/>
    </source>
</evidence>
<protein>
    <submittedName>
        <fullName evidence="4">Uncharacterized protein</fullName>
    </submittedName>
</protein>
<feature type="domain" description="DUF569" evidence="2">
    <location>
        <begin position="1"/>
        <end position="141"/>
    </location>
</feature>
<name>W1NYI4_AMBTC</name>
<reference evidence="5" key="1">
    <citation type="journal article" date="2013" name="Science">
        <title>The Amborella genome and the evolution of flowering plants.</title>
        <authorList>
            <consortium name="Amborella Genome Project"/>
        </authorList>
    </citation>
    <scope>NUCLEOTIDE SEQUENCE [LARGE SCALE GENOMIC DNA]</scope>
</reference>
<dbReference type="Gene3D" id="2.80.10.50">
    <property type="match status" value="1"/>
</dbReference>
<dbReference type="OMA" id="CAVEWEL"/>
<dbReference type="CDD" id="cd23340">
    <property type="entry name" value="beta-trefoil_FSCN_ACP-like"/>
    <property type="match status" value="1"/>
</dbReference>
<dbReference type="eggNOG" id="ENOG502QS6K">
    <property type="taxonomic scope" value="Eukaryota"/>
</dbReference>
<proteinExistence type="predicted"/>
<dbReference type="SUPFAM" id="SSF50405">
    <property type="entry name" value="Actin-crosslinking proteins"/>
    <property type="match status" value="1"/>
</dbReference>
<evidence type="ECO:0000256" key="1">
    <source>
        <dbReference type="SAM" id="MobiDB-lite"/>
    </source>
</evidence>
<dbReference type="OrthoDB" id="2432302at2759"/>
<feature type="domain" description="DUF569" evidence="3">
    <location>
        <begin position="196"/>
        <end position="271"/>
    </location>
</feature>
<keyword evidence="5" id="KW-1185">Reference proteome</keyword>